<reference evidence="3" key="1">
    <citation type="submission" date="2019-10" db="EMBL/GenBank/DDBJ databases">
        <title>Lacipirellula parvula gen. nov., sp. nov., representing a lineage of planctomycetes widespread in freshwater anoxic habitats, and description of the family Lacipirellulaceae.</title>
        <authorList>
            <person name="Dedysh S.N."/>
            <person name="Kulichevskaya I.S."/>
            <person name="Beletsky A.V."/>
            <person name="Rakitin A.L."/>
            <person name="Mardanov A.V."/>
            <person name="Ivanova A.A."/>
            <person name="Saltykova V.X."/>
            <person name="Rijpstra W.I.C."/>
            <person name="Sinninghe Damste J.S."/>
            <person name="Ravin N.V."/>
        </authorList>
    </citation>
    <scope>NUCLEOTIDE SEQUENCE [LARGE SCALE GENOMIC DNA]</scope>
    <source>
        <strain evidence="3">PX69</strain>
    </source>
</reference>
<feature type="region of interest" description="Disordered" evidence="1">
    <location>
        <begin position="224"/>
        <end position="276"/>
    </location>
</feature>
<dbReference type="Proteomes" id="UP000326837">
    <property type="component" value="Chromosome"/>
</dbReference>
<gene>
    <name evidence="2" type="ORF">PLANPX_5963</name>
</gene>
<sequence>MPILIGVDEAGYGPNYGPLAIAATAWRVAERLEARGQKPEKNKKRAGGFIPPVLAPSLPAIDLYKLLKKSVVRSPQECPKRIAIADSKQLYKPGLGIRHLERGVLAALINTSPTTQQKCVERVEQLLAATLADPHSRRHELACHAGDDQQLPLDAIAEEICTAAALFREVAAANGVALLTIRAKLIYPAEFNDLVDKHGTKGAVLSHLTLELVRETVDAALMNGGINPPARNQSNLPARQSGIASARKQPKSQATLFPPEPRTPTPTTSRTLRPEPCHLTLDKHGGRNRYAAILQHHFPDSWIETLDEGRAASRYRWTHRDAPIEATFRVGGEEQLPTALASMTAKYHRELAMRAFNDFWTTRLPGLKPTAGYPNDAKRFRAEIEHLQRELKIDDRLIWRNR</sequence>
<dbReference type="RefSeq" id="WP_152101533.1">
    <property type="nucleotide sequence ID" value="NZ_AP021861.1"/>
</dbReference>
<dbReference type="InterPro" id="IPR036397">
    <property type="entry name" value="RNaseH_sf"/>
</dbReference>
<evidence type="ECO:0000313" key="2">
    <source>
        <dbReference type="EMBL" id="BBO36351.1"/>
    </source>
</evidence>
<dbReference type="Gene3D" id="3.30.420.10">
    <property type="entry name" value="Ribonuclease H-like superfamily/Ribonuclease H"/>
    <property type="match status" value="2"/>
</dbReference>
<dbReference type="SUPFAM" id="SSF53098">
    <property type="entry name" value="Ribonuclease H-like"/>
    <property type="match status" value="1"/>
</dbReference>
<protein>
    <submittedName>
        <fullName evidence="2">Uncharacterized protein</fullName>
    </submittedName>
</protein>
<accession>A0A5K7XLV5</accession>
<dbReference type="AlphaFoldDB" id="A0A5K7XLV5"/>
<dbReference type="KEGG" id="lpav:PLANPX_5963"/>
<proteinExistence type="predicted"/>
<dbReference type="EMBL" id="AP021861">
    <property type="protein sequence ID" value="BBO36351.1"/>
    <property type="molecule type" value="Genomic_DNA"/>
</dbReference>
<keyword evidence="3" id="KW-1185">Reference proteome</keyword>
<evidence type="ECO:0000313" key="3">
    <source>
        <dbReference type="Proteomes" id="UP000326837"/>
    </source>
</evidence>
<dbReference type="GO" id="GO:0003676">
    <property type="term" value="F:nucleic acid binding"/>
    <property type="evidence" value="ECO:0007669"/>
    <property type="project" value="InterPro"/>
</dbReference>
<name>A0A5K7XLV5_9BACT</name>
<dbReference type="InterPro" id="IPR012337">
    <property type="entry name" value="RNaseH-like_sf"/>
</dbReference>
<evidence type="ECO:0000256" key="1">
    <source>
        <dbReference type="SAM" id="MobiDB-lite"/>
    </source>
</evidence>
<organism evidence="2 3">
    <name type="scientific">Lacipirellula parvula</name>
    <dbReference type="NCBI Taxonomy" id="2650471"/>
    <lineage>
        <taxon>Bacteria</taxon>
        <taxon>Pseudomonadati</taxon>
        <taxon>Planctomycetota</taxon>
        <taxon>Planctomycetia</taxon>
        <taxon>Pirellulales</taxon>
        <taxon>Lacipirellulaceae</taxon>
        <taxon>Lacipirellula</taxon>
    </lineage>
</organism>